<keyword evidence="2" id="KW-1185">Reference proteome</keyword>
<dbReference type="Proteomes" id="UP001150830">
    <property type="component" value="Unassembled WGS sequence"/>
</dbReference>
<dbReference type="Pfam" id="PF01075">
    <property type="entry name" value="Glyco_transf_9"/>
    <property type="match status" value="1"/>
</dbReference>
<dbReference type="Gene3D" id="3.40.50.2000">
    <property type="entry name" value="Glycogen Phosphorylase B"/>
    <property type="match status" value="1"/>
</dbReference>
<dbReference type="GO" id="GO:0016757">
    <property type="term" value="F:glycosyltransferase activity"/>
    <property type="evidence" value="ECO:0007669"/>
    <property type="project" value="InterPro"/>
</dbReference>
<evidence type="ECO:0000313" key="1">
    <source>
        <dbReference type="EMBL" id="MCY0966366.1"/>
    </source>
</evidence>
<organism evidence="1 2">
    <name type="scientific">Parathalassolituus penaei</name>
    <dbReference type="NCBI Taxonomy" id="2997323"/>
    <lineage>
        <taxon>Bacteria</taxon>
        <taxon>Pseudomonadati</taxon>
        <taxon>Pseudomonadota</taxon>
        <taxon>Gammaproteobacteria</taxon>
        <taxon>Oceanospirillales</taxon>
        <taxon>Oceanospirillaceae</taxon>
        <taxon>Parathalassolituus</taxon>
    </lineage>
</organism>
<reference evidence="1" key="1">
    <citation type="submission" date="2022-11" db="EMBL/GenBank/DDBJ databases">
        <title>Parathalassolutuus dongxingensis gen. nov., sp. nov., a novel member of family Oceanospirillaceae isolated from a coastal shrimp pond in Guangxi, China.</title>
        <authorList>
            <person name="Chen H."/>
        </authorList>
    </citation>
    <scope>NUCLEOTIDE SEQUENCE</scope>
    <source>
        <strain evidence="1">G-43</strain>
    </source>
</reference>
<name>A0A9X3ISZ9_9GAMM</name>
<dbReference type="RefSeq" id="WP_283174574.1">
    <property type="nucleotide sequence ID" value="NZ_JAPNOA010000039.1"/>
</dbReference>
<protein>
    <submittedName>
        <fullName evidence="1">Uncharacterized protein</fullName>
    </submittedName>
</protein>
<dbReference type="AlphaFoldDB" id="A0A9X3ISZ9"/>
<dbReference type="EMBL" id="JAPNOA010000039">
    <property type="protein sequence ID" value="MCY0966366.1"/>
    <property type="molecule type" value="Genomic_DNA"/>
</dbReference>
<sequence>MQFDWLYEEPFAHIARQHPAVHEMIPYGRLRWKKQRFSRSTLSEQVSFYRELRACKYDAVIDVQGRIKSARVTWLFGAPVYGLDAQVATDSDTPLFI</sequence>
<evidence type="ECO:0000313" key="2">
    <source>
        <dbReference type="Proteomes" id="UP001150830"/>
    </source>
</evidence>
<dbReference type="InterPro" id="IPR002201">
    <property type="entry name" value="Glyco_trans_9"/>
</dbReference>
<dbReference type="SUPFAM" id="SSF53756">
    <property type="entry name" value="UDP-Glycosyltransferase/glycogen phosphorylase"/>
    <property type="match status" value="1"/>
</dbReference>
<accession>A0A9X3ISZ9</accession>
<comment type="caution">
    <text evidence="1">The sequence shown here is derived from an EMBL/GenBank/DDBJ whole genome shotgun (WGS) entry which is preliminary data.</text>
</comment>
<gene>
    <name evidence="1" type="ORF">OUO13_14310</name>
</gene>
<proteinExistence type="predicted"/>